<keyword evidence="2" id="KW-0812">Transmembrane</keyword>
<reference evidence="3 4" key="1">
    <citation type="submission" date="2024-04" db="EMBL/GenBank/DDBJ databases">
        <authorList>
            <person name="Fracassetti M."/>
        </authorList>
    </citation>
    <scope>NUCLEOTIDE SEQUENCE [LARGE SCALE GENOMIC DNA]</scope>
</reference>
<feature type="compositionally biased region" description="Polar residues" evidence="1">
    <location>
        <begin position="118"/>
        <end position="130"/>
    </location>
</feature>
<protein>
    <recommendedName>
        <fullName evidence="5">Transmembrane protein</fullName>
    </recommendedName>
</protein>
<evidence type="ECO:0008006" key="5">
    <source>
        <dbReference type="Google" id="ProtNLM"/>
    </source>
</evidence>
<accession>A0AAV2EMF3</accession>
<name>A0AAV2EMF3_9ROSI</name>
<gene>
    <name evidence="3" type="ORF">LTRI10_LOCUS27913</name>
</gene>
<evidence type="ECO:0000256" key="2">
    <source>
        <dbReference type="SAM" id="Phobius"/>
    </source>
</evidence>
<dbReference type="EMBL" id="OZ034818">
    <property type="protein sequence ID" value="CAL1386897.1"/>
    <property type="molecule type" value="Genomic_DNA"/>
</dbReference>
<proteinExistence type="predicted"/>
<dbReference type="AlphaFoldDB" id="A0AAV2EMF3"/>
<keyword evidence="2" id="KW-1133">Transmembrane helix</keyword>
<sequence length="223" mass="25429">MTYRMPVYKDYALVYELLVLSDDDDINMMVRFIAENRFPTAEVYVETEVFGQYGGGGYTEQGEGSGGFSGSGDFRVLHDAPWPTYEDRTATGPLVEHDGQEWPVWGEEWDYIRAPRQSPRQASTPASGINNDPYVDKPSPPYTSEASDVEDEELESMSSSDGEIWKLMRENLSPPHLTTRWCHNILSMLTTTILTSLLYLFGLLILDSWLSKHLEESLRWSMH</sequence>
<feature type="transmembrane region" description="Helical" evidence="2">
    <location>
        <begin position="185"/>
        <end position="206"/>
    </location>
</feature>
<dbReference type="Proteomes" id="UP001497516">
    <property type="component" value="Chromosome 5"/>
</dbReference>
<feature type="region of interest" description="Disordered" evidence="1">
    <location>
        <begin position="116"/>
        <end position="160"/>
    </location>
</feature>
<keyword evidence="2" id="KW-0472">Membrane</keyword>
<evidence type="ECO:0000256" key="1">
    <source>
        <dbReference type="SAM" id="MobiDB-lite"/>
    </source>
</evidence>
<keyword evidence="4" id="KW-1185">Reference proteome</keyword>
<evidence type="ECO:0000313" key="3">
    <source>
        <dbReference type="EMBL" id="CAL1386897.1"/>
    </source>
</evidence>
<evidence type="ECO:0000313" key="4">
    <source>
        <dbReference type="Proteomes" id="UP001497516"/>
    </source>
</evidence>
<organism evidence="3 4">
    <name type="scientific">Linum trigynum</name>
    <dbReference type="NCBI Taxonomy" id="586398"/>
    <lineage>
        <taxon>Eukaryota</taxon>
        <taxon>Viridiplantae</taxon>
        <taxon>Streptophyta</taxon>
        <taxon>Embryophyta</taxon>
        <taxon>Tracheophyta</taxon>
        <taxon>Spermatophyta</taxon>
        <taxon>Magnoliopsida</taxon>
        <taxon>eudicotyledons</taxon>
        <taxon>Gunneridae</taxon>
        <taxon>Pentapetalae</taxon>
        <taxon>rosids</taxon>
        <taxon>fabids</taxon>
        <taxon>Malpighiales</taxon>
        <taxon>Linaceae</taxon>
        <taxon>Linum</taxon>
    </lineage>
</organism>